<dbReference type="InterPro" id="IPR022310">
    <property type="entry name" value="NAD/GMP_synthase"/>
</dbReference>
<evidence type="ECO:0000256" key="4">
    <source>
        <dbReference type="ARBA" id="ARBA00022840"/>
    </source>
</evidence>
<evidence type="ECO:0000256" key="5">
    <source>
        <dbReference type="ARBA" id="ARBA00023027"/>
    </source>
</evidence>
<dbReference type="GO" id="GO:0009435">
    <property type="term" value="P:NAD+ biosynthetic process"/>
    <property type="evidence" value="ECO:0007669"/>
    <property type="project" value="UniProtKB-UniPathway"/>
</dbReference>
<keyword evidence="5 6" id="KW-0520">NAD</keyword>
<evidence type="ECO:0000256" key="3">
    <source>
        <dbReference type="ARBA" id="ARBA00022741"/>
    </source>
</evidence>
<evidence type="ECO:0000259" key="8">
    <source>
        <dbReference type="Pfam" id="PF02540"/>
    </source>
</evidence>
<reference evidence="9 10" key="1">
    <citation type="submission" date="2015-09" db="EMBL/GenBank/DDBJ databases">
        <authorList>
            <consortium name="Pathogen Informatics"/>
        </authorList>
    </citation>
    <scope>NUCLEOTIDE SEQUENCE [LARGE SCALE GENOMIC DNA]</scope>
    <source>
        <strain evidence="9 10">2789STDY5608838</strain>
    </source>
</reference>
<dbReference type="InterPro" id="IPR014729">
    <property type="entry name" value="Rossmann-like_a/b/a_fold"/>
</dbReference>
<dbReference type="Gene3D" id="3.40.50.620">
    <property type="entry name" value="HUPs"/>
    <property type="match status" value="1"/>
</dbReference>
<gene>
    <name evidence="9" type="primary">nadE_2</name>
    <name evidence="9" type="ORF">ERS852395_01390</name>
</gene>
<sequence>MFNVEKATNDCIQWIRDWREENGPGCNLIVGISGGVDSLVAAELCVEAVGADKVLGVIMPNYKQDDIDVAYDICQHVLNIDYLTINIGSAYDDIIDQIDAAFNVTDQTLINLAPRLRMATLYGVSQSHNGRVVNTCNLSEDYIGYSTRYGDAAGDFSPLAQFTKSEVKRIGYYLGLPIKYVEKTPSDGLCGKSDEDNFGFTYAVLDRYIRTGICKDPEIKRRIDRLHTKNKFKLEPMPYFNYKEDNNMTYCCSPEDIAVALEKAQETINHKHVLDKELRSCERQIKDALGVDVYIMPKDEHVYKTLSKDDISFVGRTKDIATGKIRTTVGFKDGTQTSVVLNDWEDEDDTEKAIMWCLLKKCFKSKRSLEKVIYSMEDM</sequence>
<dbReference type="GO" id="GO:0005524">
    <property type="term" value="F:ATP binding"/>
    <property type="evidence" value="ECO:0007669"/>
    <property type="project" value="UniProtKB-KW"/>
</dbReference>
<dbReference type="PANTHER" id="PTHR23090">
    <property type="entry name" value="NH 3 /GLUTAMINE-DEPENDENT NAD + SYNTHETASE"/>
    <property type="match status" value="1"/>
</dbReference>
<dbReference type="RefSeq" id="WP_070100114.1">
    <property type="nucleotide sequence ID" value="NZ_CYZA01000006.1"/>
</dbReference>
<dbReference type="GO" id="GO:0003952">
    <property type="term" value="F:NAD+ synthase (glutamine-hydrolyzing) activity"/>
    <property type="evidence" value="ECO:0007669"/>
    <property type="project" value="InterPro"/>
</dbReference>
<evidence type="ECO:0000256" key="7">
    <source>
        <dbReference type="RuleBase" id="RU003812"/>
    </source>
</evidence>
<dbReference type="GO" id="GO:0005737">
    <property type="term" value="C:cytoplasm"/>
    <property type="evidence" value="ECO:0007669"/>
    <property type="project" value="InterPro"/>
</dbReference>
<protein>
    <recommendedName>
        <fullName evidence="7">NH(3)-dependent NAD(+) synthetase</fullName>
        <ecNumber evidence="7">6.3.1.5</ecNumber>
    </recommendedName>
</protein>
<dbReference type="AlphaFoldDB" id="A0A174A0E5"/>
<comment type="pathway">
    <text evidence="1">Cofactor biosynthesis; NAD(+) biosynthesis.</text>
</comment>
<keyword evidence="4 6" id="KW-0067">ATP-binding</keyword>
<name>A0A174A0E5_9FIRM</name>
<dbReference type="EMBL" id="CYZA01000006">
    <property type="protein sequence ID" value="CUN81339.1"/>
    <property type="molecule type" value="Genomic_DNA"/>
</dbReference>
<dbReference type="Proteomes" id="UP000095447">
    <property type="component" value="Unassembled WGS sequence"/>
</dbReference>
<dbReference type="NCBIfam" id="TIGR00552">
    <property type="entry name" value="nadE"/>
    <property type="match status" value="1"/>
</dbReference>
<evidence type="ECO:0000256" key="2">
    <source>
        <dbReference type="ARBA" id="ARBA00022598"/>
    </source>
</evidence>
<dbReference type="Pfam" id="PF02540">
    <property type="entry name" value="NAD_synthase"/>
    <property type="match status" value="1"/>
</dbReference>
<evidence type="ECO:0000313" key="10">
    <source>
        <dbReference type="Proteomes" id="UP000095447"/>
    </source>
</evidence>
<dbReference type="SUPFAM" id="SSF52402">
    <property type="entry name" value="Adenine nucleotide alpha hydrolases-like"/>
    <property type="match status" value="1"/>
</dbReference>
<dbReference type="PANTHER" id="PTHR23090:SF9">
    <property type="entry name" value="GLUTAMINE-DEPENDENT NAD(+) SYNTHETASE"/>
    <property type="match status" value="1"/>
</dbReference>
<dbReference type="UniPathway" id="UPA00253">
    <property type="reaction ID" value="UER00333"/>
</dbReference>
<proteinExistence type="inferred from homology"/>
<dbReference type="GO" id="GO:0008795">
    <property type="term" value="F:NAD+ synthase activity"/>
    <property type="evidence" value="ECO:0007669"/>
    <property type="project" value="UniProtKB-EC"/>
</dbReference>
<evidence type="ECO:0000313" key="9">
    <source>
        <dbReference type="EMBL" id="CUN81339.1"/>
    </source>
</evidence>
<organism evidence="9 10">
    <name type="scientific">Blautia obeum</name>
    <dbReference type="NCBI Taxonomy" id="40520"/>
    <lineage>
        <taxon>Bacteria</taxon>
        <taxon>Bacillati</taxon>
        <taxon>Bacillota</taxon>
        <taxon>Clostridia</taxon>
        <taxon>Lachnospirales</taxon>
        <taxon>Lachnospiraceae</taxon>
        <taxon>Blautia</taxon>
    </lineage>
</organism>
<feature type="domain" description="NAD/GMP synthase" evidence="8">
    <location>
        <begin position="10"/>
        <end position="235"/>
    </location>
</feature>
<evidence type="ECO:0000256" key="1">
    <source>
        <dbReference type="ARBA" id="ARBA00004790"/>
    </source>
</evidence>
<dbReference type="InterPro" id="IPR003694">
    <property type="entry name" value="NAD_synthase"/>
</dbReference>
<accession>A0A174A0E5</accession>
<dbReference type="CDD" id="cd00553">
    <property type="entry name" value="NAD_synthase"/>
    <property type="match status" value="1"/>
</dbReference>
<comment type="catalytic activity">
    <reaction evidence="7">
        <text>deamido-NAD(+) + NH4(+) + ATP = AMP + diphosphate + NAD(+) + H(+)</text>
        <dbReference type="Rhea" id="RHEA:21188"/>
        <dbReference type="ChEBI" id="CHEBI:15378"/>
        <dbReference type="ChEBI" id="CHEBI:28938"/>
        <dbReference type="ChEBI" id="CHEBI:30616"/>
        <dbReference type="ChEBI" id="CHEBI:33019"/>
        <dbReference type="ChEBI" id="CHEBI:57540"/>
        <dbReference type="ChEBI" id="CHEBI:58437"/>
        <dbReference type="ChEBI" id="CHEBI:456215"/>
        <dbReference type="EC" id="6.3.1.5"/>
    </reaction>
</comment>
<keyword evidence="2 6" id="KW-0436">Ligase</keyword>
<keyword evidence="3 6" id="KW-0547">Nucleotide-binding</keyword>
<dbReference type="EC" id="6.3.1.5" evidence="7"/>
<comment type="similarity">
    <text evidence="6">Belongs to the NAD synthetase family.</text>
</comment>
<dbReference type="GO" id="GO:0004359">
    <property type="term" value="F:glutaminase activity"/>
    <property type="evidence" value="ECO:0007669"/>
    <property type="project" value="InterPro"/>
</dbReference>
<evidence type="ECO:0000256" key="6">
    <source>
        <dbReference type="RuleBase" id="RU003811"/>
    </source>
</evidence>